<keyword evidence="2 3" id="KW-0808">Transferase</keyword>
<comment type="pathway">
    <text evidence="2">Cell wall biogenesis; peptidoglycan recycling.</text>
</comment>
<keyword evidence="2" id="KW-0067">ATP-binding</keyword>
<dbReference type="InterPro" id="IPR043129">
    <property type="entry name" value="ATPase_NBD"/>
</dbReference>
<evidence type="ECO:0000256" key="2">
    <source>
        <dbReference type="HAMAP-Rule" id="MF_01270"/>
    </source>
</evidence>
<accession>A0ABW4Z443</accession>
<sequence length="379" mass="38270">METVAAIGLMSGTSLDGVDVALIETDGERVAAFGPHATYPYAPDDRALLVRAIEEAAPLTDRTARPGALAQAEAMLTARHGEAVACFVAAHPAAAQARVVGFHGQTVLHRPEIALTVQIGDGAGLARALRAAGLGPGATLVYDLRAADVAAGGQGAPLVPVYHAALAKGLDLPLPVLFLNLGGVANVTYVDGGADPVAFDTGPANALIDDFMKERTGRPVDAEGACAAAGRIDEAALARLLAHPFFAQQPPKSLDRNDFKAFVAEHAGLASKSIEDGAATLTALSAATVAAALPLLPQRPRAVVAAGGGAHNPTLLAMLAGRLGVPVTPAEAVGLSSDAMEAQAFAFLAVRALKGLPLSFPTTTGVPTPMTGGVSIPLQ</sequence>
<dbReference type="EMBL" id="JBHUHD010000001">
    <property type="protein sequence ID" value="MFD2143153.1"/>
    <property type="molecule type" value="Genomic_DNA"/>
</dbReference>
<dbReference type="Proteomes" id="UP001597299">
    <property type="component" value="Unassembled WGS sequence"/>
</dbReference>
<dbReference type="Pfam" id="PF03702">
    <property type="entry name" value="AnmK"/>
    <property type="match status" value="1"/>
</dbReference>
<evidence type="ECO:0000313" key="4">
    <source>
        <dbReference type="Proteomes" id="UP001597299"/>
    </source>
</evidence>
<comment type="similarity">
    <text evidence="2">Belongs to the anhydro-N-acetylmuramic acid kinase family.</text>
</comment>
<dbReference type="Gene3D" id="3.30.420.40">
    <property type="match status" value="2"/>
</dbReference>
<dbReference type="EC" id="2.7.1.170" evidence="2"/>
<dbReference type="SUPFAM" id="SSF53067">
    <property type="entry name" value="Actin-like ATPase domain"/>
    <property type="match status" value="1"/>
</dbReference>
<dbReference type="PANTHER" id="PTHR30605:SF0">
    <property type="entry name" value="ANHYDRO-N-ACETYLMURAMIC ACID KINASE"/>
    <property type="match status" value="1"/>
</dbReference>
<evidence type="ECO:0000313" key="3">
    <source>
        <dbReference type="EMBL" id="MFD2143153.1"/>
    </source>
</evidence>
<comment type="pathway">
    <text evidence="2">Amino-sugar metabolism; 1,6-anhydro-N-acetylmuramate degradation.</text>
</comment>
<comment type="caution">
    <text evidence="3">The sequence shown here is derived from an EMBL/GenBank/DDBJ whole genome shotgun (WGS) entry which is preliminary data.</text>
</comment>
<dbReference type="PANTHER" id="PTHR30605">
    <property type="entry name" value="ANHYDRO-N-ACETYLMURAMIC ACID KINASE"/>
    <property type="match status" value="1"/>
</dbReference>
<dbReference type="NCBIfam" id="NF007141">
    <property type="entry name" value="PRK09585.1-5"/>
    <property type="match status" value="1"/>
</dbReference>
<comment type="catalytic activity">
    <reaction evidence="2">
        <text>1,6-anhydro-N-acetyl-beta-muramate + ATP + H2O = N-acetyl-D-muramate 6-phosphate + ADP + H(+)</text>
        <dbReference type="Rhea" id="RHEA:24952"/>
        <dbReference type="ChEBI" id="CHEBI:15377"/>
        <dbReference type="ChEBI" id="CHEBI:15378"/>
        <dbReference type="ChEBI" id="CHEBI:30616"/>
        <dbReference type="ChEBI" id="CHEBI:58690"/>
        <dbReference type="ChEBI" id="CHEBI:58722"/>
        <dbReference type="ChEBI" id="CHEBI:456216"/>
        <dbReference type="EC" id="2.7.1.170"/>
    </reaction>
</comment>
<dbReference type="GO" id="GO:0016301">
    <property type="term" value="F:kinase activity"/>
    <property type="evidence" value="ECO:0007669"/>
    <property type="project" value="UniProtKB-KW"/>
</dbReference>
<organism evidence="3 4">
    <name type="scientific">Ancylobacter oerskovii</name>
    <dbReference type="NCBI Taxonomy" id="459519"/>
    <lineage>
        <taxon>Bacteria</taxon>
        <taxon>Pseudomonadati</taxon>
        <taxon>Pseudomonadota</taxon>
        <taxon>Alphaproteobacteria</taxon>
        <taxon>Hyphomicrobiales</taxon>
        <taxon>Xanthobacteraceae</taxon>
        <taxon>Ancylobacter</taxon>
    </lineage>
</organism>
<evidence type="ECO:0000256" key="1">
    <source>
        <dbReference type="ARBA" id="ARBA00023277"/>
    </source>
</evidence>
<dbReference type="RefSeq" id="WP_213355817.1">
    <property type="nucleotide sequence ID" value="NZ_JAHBGB010000044.1"/>
</dbReference>
<feature type="binding site" evidence="2">
    <location>
        <begin position="12"/>
        <end position="19"/>
    </location>
    <ligand>
        <name>ATP</name>
        <dbReference type="ChEBI" id="CHEBI:30616"/>
    </ligand>
</feature>
<gene>
    <name evidence="2" type="primary">anmK</name>
    <name evidence="3" type="ORF">ACFSNC_22335</name>
</gene>
<dbReference type="HAMAP" id="MF_01270">
    <property type="entry name" value="AnhMurNAc_kinase"/>
    <property type="match status" value="1"/>
</dbReference>
<comment type="function">
    <text evidence="2">Catalyzes the specific phosphorylation of 1,6-anhydro-N-acetylmuramic acid (anhMurNAc) with the simultaneous cleavage of the 1,6-anhydro ring, generating MurNAc-6-P. Is required for the utilization of anhMurNAc either imported from the medium or derived from its own cell wall murein, and thus plays a role in cell wall recycling.</text>
</comment>
<keyword evidence="1 2" id="KW-0119">Carbohydrate metabolism</keyword>
<keyword evidence="4" id="KW-1185">Reference proteome</keyword>
<reference evidence="4" key="1">
    <citation type="journal article" date="2019" name="Int. J. Syst. Evol. Microbiol.">
        <title>The Global Catalogue of Microorganisms (GCM) 10K type strain sequencing project: providing services to taxonomists for standard genome sequencing and annotation.</title>
        <authorList>
            <consortium name="The Broad Institute Genomics Platform"/>
            <consortium name="The Broad Institute Genome Sequencing Center for Infectious Disease"/>
            <person name="Wu L."/>
            <person name="Ma J."/>
        </authorList>
    </citation>
    <scope>NUCLEOTIDE SEQUENCE [LARGE SCALE GENOMIC DNA]</scope>
    <source>
        <strain evidence="4">CCM 7435</strain>
    </source>
</reference>
<keyword evidence="2 3" id="KW-0418">Kinase</keyword>
<protein>
    <recommendedName>
        <fullName evidence="2">Anhydro-N-acetylmuramic acid kinase</fullName>
        <ecNumber evidence="2">2.7.1.170</ecNumber>
    </recommendedName>
    <alternativeName>
        <fullName evidence="2">AnhMurNAc kinase</fullName>
    </alternativeName>
</protein>
<name>A0ABW4Z443_9HYPH</name>
<dbReference type="InterPro" id="IPR005338">
    <property type="entry name" value="Anhydro_N_Ac-Mur_kinase"/>
</dbReference>
<keyword evidence="2" id="KW-0547">Nucleotide-binding</keyword>
<proteinExistence type="inferred from homology"/>